<evidence type="ECO:0000313" key="8">
    <source>
        <dbReference type="Proteomes" id="UP001600165"/>
    </source>
</evidence>
<feature type="transmembrane region" description="Helical" evidence="5">
    <location>
        <begin position="154"/>
        <end position="173"/>
    </location>
</feature>
<dbReference type="EMBL" id="JBHZOL010000095">
    <property type="protein sequence ID" value="MFE4107891.1"/>
    <property type="molecule type" value="Genomic_DNA"/>
</dbReference>
<evidence type="ECO:0000259" key="6">
    <source>
        <dbReference type="PROSITE" id="PS50850"/>
    </source>
</evidence>
<evidence type="ECO:0000256" key="1">
    <source>
        <dbReference type="ARBA" id="ARBA00004651"/>
    </source>
</evidence>
<evidence type="ECO:0000313" key="7">
    <source>
        <dbReference type="EMBL" id="MFE4107891.1"/>
    </source>
</evidence>
<dbReference type="PANTHER" id="PTHR23531">
    <property type="entry name" value="QUINOLENE RESISTANCE PROTEIN NORA"/>
    <property type="match status" value="1"/>
</dbReference>
<dbReference type="SUPFAM" id="SSF103473">
    <property type="entry name" value="MFS general substrate transporter"/>
    <property type="match status" value="1"/>
</dbReference>
<feature type="transmembrane region" description="Helical" evidence="5">
    <location>
        <begin position="296"/>
        <end position="314"/>
    </location>
</feature>
<feature type="transmembrane region" description="Helical" evidence="5">
    <location>
        <begin position="380"/>
        <end position="401"/>
    </location>
</feature>
<dbReference type="InterPro" id="IPR052714">
    <property type="entry name" value="MFS_Exporter"/>
</dbReference>
<keyword evidence="8" id="KW-1185">Reference proteome</keyword>
<keyword evidence="4 5" id="KW-0472">Membrane</keyword>
<feature type="transmembrane region" description="Helical" evidence="5">
    <location>
        <begin position="15"/>
        <end position="38"/>
    </location>
</feature>
<organism evidence="7 8">
    <name type="scientific">Almyronema epifaneia S1</name>
    <dbReference type="NCBI Taxonomy" id="2991925"/>
    <lineage>
        <taxon>Bacteria</taxon>
        <taxon>Bacillati</taxon>
        <taxon>Cyanobacteriota</taxon>
        <taxon>Cyanophyceae</taxon>
        <taxon>Nodosilineales</taxon>
        <taxon>Nodosilineaceae</taxon>
        <taxon>Almyronema</taxon>
        <taxon>Almyronema epifaneia</taxon>
    </lineage>
</organism>
<feature type="transmembrane region" description="Helical" evidence="5">
    <location>
        <begin position="320"/>
        <end position="342"/>
    </location>
</feature>
<sequence>MKLFSTFSPALRSNLGFLFGSGLCFWAGLAGLLPVLPLYIETLGATGQEIGFVMASFAIGLLVARPTLSRLADEQGRKLVLLVGLFAIAGAPFCYLLVDRLAPFTWTLGTVQLDGRLALMGLFRAFHGISIAAYVTAYSALIVDIAPPAHRGELIGYMSLVNPLGLALGPALGSYLLDWVGFTVAFAVMGSLGVLGLLLSGFIRETYEPDLAALKKQPPQLFWQLLLTPRIRIPAIILFLVGLAFGTISTFTPLYVREVGLELSFVGFIYTASAIASFGIRLLSGRASDRYGRGRFISLSLLLYSLAMIILWSASSAPIFLLGGLVQGTAAGMLIPMIAALMADRSAATERGRIFGLCMVGFDLGIALAGPVLGTLADTIGYRGVFGLSALMTALGFVIFVTSSSKDMRHSLRFALSQGRDVYAVDPRFD</sequence>
<dbReference type="Gene3D" id="1.20.1250.20">
    <property type="entry name" value="MFS general substrate transporter like domains"/>
    <property type="match status" value="2"/>
</dbReference>
<feature type="transmembrane region" description="Helical" evidence="5">
    <location>
        <begin position="354"/>
        <end position="374"/>
    </location>
</feature>
<feature type="transmembrane region" description="Helical" evidence="5">
    <location>
        <begin position="50"/>
        <end position="68"/>
    </location>
</feature>
<dbReference type="PROSITE" id="PS50850">
    <property type="entry name" value="MFS"/>
    <property type="match status" value="1"/>
</dbReference>
<evidence type="ECO:0000256" key="3">
    <source>
        <dbReference type="ARBA" id="ARBA00022989"/>
    </source>
</evidence>
<dbReference type="InterPro" id="IPR011701">
    <property type="entry name" value="MFS"/>
</dbReference>
<reference evidence="7 8" key="1">
    <citation type="submission" date="2024-10" db="EMBL/GenBank/DDBJ databases">
        <authorList>
            <person name="Ratan Roy A."/>
            <person name="Morales Sandoval P.H."/>
            <person name="De Los Santos Villalobos S."/>
            <person name="Chakraborty S."/>
            <person name="Mukherjee J."/>
        </authorList>
    </citation>
    <scope>NUCLEOTIDE SEQUENCE [LARGE SCALE GENOMIC DNA]</scope>
    <source>
        <strain evidence="7 8">S1</strain>
    </source>
</reference>
<keyword evidence="3 5" id="KW-1133">Transmembrane helix</keyword>
<dbReference type="CDD" id="cd17489">
    <property type="entry name" value="MFS_YfcJ_like"/>
    <property type="match status" value="1"/>
</dbReference>
<dbReference type="InterPro" id="IPR020846">
    <property type="entry name" value="MFS_dom"/>
</dbReference>
<keyword evidence="2 5" id="KW-0812">Transmembrane</keyword>
<dbReference type="Pfam" id="PF07690">
    <property type="entry name" value="MFS_1"/>
    <property type="match status" value="1"/>
</dbReference>
<name>A0ABW6II44_9CYAN</name>
<comment type="subcellular location">
    <subcellularLocation>
        <location evidence="1">Cell membrane</location>
        <topology evidence="1">Multi-pass membrane protein</topology>
    </subcellularLocation>
</comment>
<protein>
    <submittedName>
        <fullName evidence="7">MFS transporter</fullName>
    </submittedName>
</protein>
<gene>
    <name evidence="7" type="ORF">ACFVKH_16520</name>
</gene>
<dbReference type="InterPro" id="IPR036259">
    <property type="entry name" value="MFS_trans_sf"/>
</dbReference>
<evidence type="ECO:0000256" key="5">
    <source>
        <dbReference type="SAM" id="Phobius"/>
    </source>
</evidence>
<dbReference type="PANTHER" id="PTHR23531:SF1">
    <property type="entry name" value="QUINOLENE RESISTANCE PROTEIN NORA"/>
    <property type="match status" value="1"/>
</dbReference>
<feature type="transmembrane region" description="Helical" evidence="5">
    <location>
        <begin position="80"/>
        <end position="98"/>
    </location>
</feature>
<comment type="caution">
    <text evidence="7">The sequence shown here is derived from an EMBL/GenBank/DDBJ whole genome shotgun (WGS) entry which is preliminary data.</text>
</comment>
<feature type="transmembrane region" description="Helical" evidence="5">
    <location>
        <begin position="231"/>
        <end position="251"/>
    </location>
</feature>
<evidence type="ECO:0000256" key="4">
    <source>
        <dbReference type="ARBA" id="ARBA00023136"/>
    </source>
</evidence>
<feature type="transmembrane region" description="Helical" evidence="5">
    <location>
        <begin position="118"/>
        <end position="142"/>
    </location>
</feature>
<feature type="domain" description="Major facilitator superfamily (MFS) profile" evidence="6">
    <location>
        <begin position="1"/>
        <end position="408"/>
    </location>
</feature>
<dbReference type="RefSeq" id="WP_377967047.1">
    <property type="nucleotide sequence ID" value="NZ_JBHZOL010000095.1"/>
</dbReference>
<proteinExistence type="predicted"/>
<accession>A0ABW6II44</accession>
<evidence type="ECO:0000256" key="2">
    <source>
        <dbReference type="ARBA" id="ARBA00022692"/>
    </source>
</evidence>
<feature type="transmembrane region" description="Helical" evidence="5">
    <location>
        <begin position="179"/>
        <end position="199"/>
    </location>
</feature>
<dbReference type="Proteomes" id="UP001600165">
    <property type="component" value="Unassembled WGS sequence"/>
</dbReference>
<feature type="transmembrane region" description="Helical" evidence="5">
    <location>
        <begin position="263"/>
        <end position="284"/>
    </location>
</feature>